<organism evidence="1 2">
    <name type="scientific">Populus alba</name>
    <name type="common">White poplar</name>
    <dbReference type="NCBI Taxonomy" id="43335"/>
    <lineage>
        <taxon>Eukaryota</taxon>
        <taxon>Viridiplantae</taxon>
        <taxon>Streptophyta</taxon>
        <taxon>Embryophyta</taxon>
        <taxon>Tracheophyta</taxon>
        <taxon>Spermatophyta</taxon>
        <taxon>Magnoliopsida</taxon>
        <taxon>eudicotyledons</taxon>
        <taxon>Gunneridae</taxon>
        <taxon>Pentapetalae</taxon>
        <taxon>rosids</taxon>
        <taxon>fabids</taxon>
        <taxon>Malpighiales</taxon>
        <taxon>Salicaceae</taxon>
        <taxon>Saliceae</taxon>
        <taxon>Populus</taxon>
    </lineage>
</organism>
<dbReference type="EMBL" id="RCHU02000010">
    <property type="protein sequence ID" value="KAL3578894.1"/>
    <property type="molecule type" value="Genomic_DNA"/>
</dbReference>
<proteinExistence type="predicted"/>
<sequence>MTDLQVCSFNVRKIISSVLILLLYPTIVSCGCTCEVEDLKHDKGEALKYKLEEDLALSELIRRRIISQVLELGIVVHSIIIGISLGASGSPKTIKPLMAALSFHQFFEGMGLGGCITLSDEFLLVFKGTVQIYINGNNGNIFLPDNPGGDRRRYWNL</sequence>
<dbReference type="Proteomes" id="UP000309997">
    <property type="component" value="Unassembled WGS sequence"/>
</dbReference>
<accession>A0ACC4BJY6</accession>
<reference evidence="1 2" key="1">
    <citation type="journal article" date="2024" name="Plant Biotechnol. J.">
        <title>Genome and CRISPR/Cas9 system of a widespread forest tree (Populus alba) in the world.</title>
        <authorList>
            <person name="Liu Y.J."/>
            <person name="Jiang P.F."/>
            <person name="Han X.M."/>
            <person name="Li X.Y."/>
            <person name="Wang H.M."/>
            <person name="Wang Y.J."/>
            <person name="Wang X.X."/>
            <person name="Zeng Q.Y."/>
        </authorList>
    </citation>
    <scope>NUCLEOTIDE SEQUENCE [LARGE SCALE GENOMIC DNA]</scope>
    <source>
        <strain evidence="2">cv. PAL-ZL1</strain>
    </source>
</reference>
<gene>
    <name evidence="1" type="ORF">D5086_020398</name>
</gene>
<keyword evidence="2" id="KW-1185">Reference proteome</keyword>
<evidence type="ECO:0000313" key="2">
    <source>
        <dbReference type="Proteomes" id="UP000309997"/>
    </source>
</evidence>
<comment type="caution">
    <text evidence="1">The sequence shown here is derived from an EMBL/GenBank/DDBJ whole genome shotgun (WGS) entry which is preliminary data.</text>
</comment>
<name>A0ACC4BJY6_POPAL</name>
<protein>
    <submittedName>
        <fullName evidence="1">Uncharacterized protein</fullName>
    </submittedName>
</protein>
<evidence type="ECO:0000313" key="1">
    <source>
        <dbReference type="EMBL" id="KAL3578894.1"/>
    </source>
</evidence>